<comment type="caution">
    <text evidence="2">The sequence shown here is derived from an EMBL/GenBank/DDBJ whole genome shotgun (WGS) entry which is preliminary data.</text>
</comment>
<feature type="region of interest" description="Disordered" evidence="1">
    <location>
        <begin position="59"/>
        <end position="102"/>
    </location>
</feature>
<proteinExistence type="predicted"/>
<evidence type="ECO:0000256" key="1">
    <source>
        <dbReference type="SAM" id="MobiDB-lite"/>
    </source>
</evidence>
<protein>
    <submittedName>
        <fullName evidence="2">Uncharacterized protein</fullName>
    </submittedName>
</protein>
<evidence type="ECO:0000313" key="3">
    <source>
        <dbReference type="Proteomes" id="UP001362999"/>
    </source>
</evidence>
<evidence type="ECO:0000313" key="2">
    <source>
        <dbReference type="EMBL" id="KAK6974904.1"/>
    </source>
</evidence>
<sequence>MSKSHYEVRKESSGAGIECEMIVVVLDVKIPNASSSVLIPPSSFASFLRCNHVELGLGSRRPFRTPAFCDPSSTPALPRSPADDSRASRTPPPPAAAAWLSS</sequence>
<accession>A0AAV9Z9E4</accession>
<name>A0AAV9Z9E4_9AGAR</name>
<keyword evidence="3" id="KW-1185">Reference proteome</keyword>
<dbReference type="EMBL" id="JAWWNJ010000178">
    <property type="protein sequence ID" value="KAK6974904.1"/>
    <property type="molecule type" value="Genomic_DNA"/>
</dbReference>
<reference evidence="2 3" key="1">
    <citation type="journal article" date="2024" name="J Genomics">
        <title>Draft genome sequencing and assembly of Favolaschia claudopus CIRM-BRFM 2984 isolated from oak limbs.</title>
        <authorList>
            <person name="Navarro D."/>
            <person name="Drula E."/>
            <person name="Chaduli D."/>
            <person name="Cazenave R."/>
            <person name="Ahrendt S."/>
            <person name="Wang J."/>
            <person name="Lipzen A."/>
            <person name="Daum C."/>
            <person name="Barry K."/>
            <person name="Grigoriev I.V."/>
            <person name="Favel A."/>
            <person name="Rosso M.N."/>
            <person name="Martin F."/>
        </authorList>
    </citation>
    <scope>NUCLEOTIDE SEQUENCE [LARGE SCALE GENOMIC DNA]</scope>
    <source>
        <strain evidence="2 3">CIRM-BRFM 2984</strain>
    </source>
</reference>
<organism evidence="2 3">
    <name type="scientific">Favolaschia claudopus</name>
    <dbReference type="NCBI Taxonomy" id="2862362"/>
    <lineage>
        <taxon>Eukaryota</taxon>
        <taxon>Fungi</taxon>
        <taxon>Dikarya</taxon>
        <taxon>Basidiomycota</taxon>
        <taxon>Agaricomycotina</taxon>
        <taxon>Agaricomycetes</taxon>
        <taxon>Agaricomycetidae</taxon>
        <taxon>Agaricales</taxon>
        <taxon>Marasmiineae</taxon>
        <taxon>Mycenaceae</taxon>
        <taxon>Favolaschia</taxon>
    </lineage>
</organism>
<dbReference type="AlphaFoldDB" id="A0AAV9Z9E4"/>
<dbReference type="Proteomes" id="UP001362999">
    <property type="component" value="Unassembled WGS sequence"/>
</dbReference>
<gene>
    <name evidence="2" type="ORF">R3P38DRAFT_3238680</name>
</gene>